<reference evidence="2" key="1">
    <citation type="journal article" date="2013" name="Genome Announc.">
        <title>Draft Genome Sequence of D-Branched-Chain Amino Acid Producer Lactobacillus otakiensis JCM 15040T, Isolated from a Traditional Japanese Pickle.</title>
        <authorList>
            <person name="Doi K."/>
            <person name="Mori K."/>
            <person name="Mutaguchi Y."/>
            <person name="Tashiro K."/>
            <person name="Fujino Y."/>
            <person name="Ohmori T."/>
            <person name="Kuhara S."/>
            <person name="Ohshima T."/>
        </authorList>
    </citation>
    <scope>NUCLEOTIDE SEQUENCE [LARGE SCALE GENOMIC DNA]</scope>
    <source>
        <strain evidence="2">JCM 15040</strain>
    </source>
</reference>
<dbReference type="InterPro" id="IPR036852">
    <property type="entry name" value="Peptidase_S8/S53_dom_sf"/>
</dbReference>
<dbReference type="RefSeq" id="WP_020281421.1">
    <property type="nucleotide sequence ID" value="NZ_AZED01000005.1"/>
</dbReference>
<comment type="caution">
    <text evidence="1">The sequence shown here is derived from an EMBL/GenBank/DDBJ whole genome shotgun (WGS) entry which is preliminary data.</text>
</comment>
<dbReference type="GO" id="GO:0004252">
    <property type="term" value="F:serine-type endopeptidase activity"/>
    <property type="evidence" value="ECO:0007669"/>
    <property type="project" value="InterPro"/>
</dbReference>
<dbReference type="AlphaFoldDB" id="S4NM57"/>
<evidence type="ECO:0000313" key="1">
    <source>
        <dbReference type="EMBL" id="GAD16981.1"/>
    </source>
</evidence>
<dbReference type="Proteomes" id="UP000016361">
    <property type="component" value="Unassembled WGS sequence"/>
</dbReference>
<proteinExistence type="predicted"/>
<protein>
    <submittedName>
        <fullName evidence="1">Peptidase S53 propeptide</fullName>
    </submittedName>
</protein>
<sequence>MAAVINSQPGRARMGFWNAQIYQLAQKSDSPFHPLNGTTNNSNLYYTGQPGTVYNQASGLGTTDFAKLAEDYK</sequence>
<dbReference type="Gene3D" id="3.40.50.200">
    <property type="entry name" value="Peptidase S8/S53 domain"/>
    <property type="match status" value="1"/>
</dbReference>
<dbReference type="eggNOG" id="COG4934">
    <property type="taxonomic scope" value="Bacteria"/>
</dbReference>
<name>S4NM57_9LACO</name>
<keyword evidence="2" id="KW-1185">Reference proteome</keyword>
<dbReference type="GO" id="GO:0006508">
    <property type="term" value="P:proteolysis"/>
    <property type="evidence" value="ECO:0007669"/>
    <property type="project" value="InterPro"/>
</dbReference>
<gene>
    <name evidence="1" type="ORF">LOT_1519</name>
</gene>
<accession>S4NM57</accession>
<dbReference type="EMBL" id="BASH01000004">
    <property type="protein sequence ID" value="GAD16981.1"/>
    <property type="molecule type" value="Genomic_DNA"/>
</dbReference>
<dbReference type="SUPFAM" id="SSF52743">
    <property type="entry name" value="Subtilisin-like"/>
    <property type="match status" value="1"/>
</dbReference>
<evidence type="ECO:0000313" key="2">
    <source>
        <dbReference type="Proteomes" id="UP000016361"/>
    </source>
</evidence>
<organism evidence="1 2">
    <name type="scientific">Lentilactobacillus otakiensis DSM 19908 = JCM 15040</name>
    <dbReference type="NCBI Taxonomy" id="1423780"/>
    <lineage>
        <taxon>Bacteria</taxon>
        <taxon>Bacillati</taxon>
        <taxon>Bacillota</taxon>
        <taxon>Bacilli</taxon>
        <taxon>Lactobacillales</taxon>
        <taxon>Lactobacillaceae</taxon>
        <taxon>Lentilactobacillus</taxon>
    </lineage>
</organism>
<dbReference type="GeneID" id="301049060"/>